<proteinExistence type="predicted"/>
<dbReference type="EMBL" id="JARKIE010000144">
    <property type="protein sequence ID" value="KAJ7676248.1"/>
    <property type="molecule type" value="Genomic_DNA"/>
</dbReference>
<evidence type="ECO:0000313" key="1">
    <source>
        <dbReference type="EMBL" id="KAJ7676248.1"/>
    </source>
</evidence>
<protein>
    <submittedName>
        <fullName evidence="1">Uncharacterized protein</fullName>
    </submittedName>
</protein>
<dbReference type="AlphaFoldDB" id="A0AAD7GBU9"/>
<name>A0AAD7GBU9_MYCRO</name>
<evidence type="ECO:0000313" key="2">
    <source>
        <dbReference type="Proteomes" id="UP001221757"/>
    </source>
</evidence>
<sequence>MRYNDRSGLSHSQILRPKTIIFTGTSNWIQPTDASKFSSISNPTTPNPFECFTRPFESDYRVPIAPESIEAAEPFTAPTRQEQEEEVAYAWNAKSAFSDWICNGYRDLSE</sequence>
<accession>A0AAD7GBU9</accession>
<dbReference type="Proteomes" id="UP001221757">
    <property type="component" value="Unassembled WGS sequence"/>
</dbReference>
<organism evidence="1 2">
    <name type="scientific">Mycena rosella</name>
    <name type="common">Pink bonnet</name>
    <name type="synonym">Agaricus rosellus</name>
    <dbReference type="NCBI Taxonomy" id="1033263"/>
    <lineage>
        <taxon>Eukaryota</taxon>
        <taxon>Fungi</taxon>
        <taxon>Dikarya</taxon>
        <taxon>Basidiomycota</taxon>
        <taxon>Agaricomycotina</taxon>
        <taxon>Agaricomycetes</taxon>
        <taxon>Agaricomycetidae</taxon>
        <taxon>Agaricales</taxon>
        <taxon>Marasmiineae</taxon>
        <taxon>Mycenaceae</taxon>
        <taxon>Mycena</taxon>
    </lineage>
</organism>
<reference evidence="1" key="1">
    <citation type="submission" date="2023-03" db="EMBL/GenBank/DDBJ databases">
        <title>Massive genome expansion in bonnet fungi (Mycena s.s.) driven by repeated elements and novel gene families across ecological guilds.</title>
        <authorList>
            <consortium name="Lawrence Berkeley National Laboratory"/>
            <person name="Harder C.B."/>
            <person name="Miyauchi S."/>
            <person name="Viragh M."/>
            <person name="Kuo A."/>
            <person name="Thoen E."/>
            <person name="Andreopoulos B."/>
            <person name="Lu D."/>
            <person name="Skrede I."/>
            <person name="Drula E."/>
            <person name="Henrissat B."/>
            <person name="Morin E."/>
            <person name="Kohler A."/>
            <person name="Barry K."/>
            <person name="LaButti K."/>
            <person name="Morin E."/>
            <person name="Salamov A."/>
            <person name="Lipzen A."/>
            <person name="Mereny Z."/>
            <person name="Hegedus B."/>
            <person name="Baldrian P."/>
            <person name="Stursova M."/>
            <person name="Weitz H."/>
            <person name="Taylor A."/>
            <person name="Grigoriev I.V."/>
            <person name="Nagy L.G."/>
            <person name="Martin F."/>
            <person name="Kauserud H."/>
        </authorList>
    </citation>
    <scope>NUCLEOTIDE SEQUENCE</scope>
    <source>
        <strain evidence="1">CBHHK067</strain>
    </source>
</reference>
<keyword evidence="2" id="KW-1185">Reference proteome</keyword>
<comment type="caution">
    <text evidence="1">The sequence shown here is derived from an EMBL/GenBank/DDBJ whole genome shotgun (WGS) entry which is preliminary data.</text>
</comment>
<gene>
    <name evidence="1" type="ORF">B0H17DRAFT_1139967</name>
</gene>